<evidence type="ECO:0000313" key="1">
    <source>
        <dbReference type="EMBL" id="DAD83752.1"/>
    </source>
</evidence>
<organism evidence="1">
    <name type="scientific">Myoviridae sp. ctI7W9</name>
    <dbReference type="NCBI Taxonomy" id="2826636"/>
    <lineage>
        <taxon>Viruses</taxon>
        <taxon>Duplodnaviria</taxon>
        <taxon>Heunggongvirae</taxon>
        <taxon>Uroviricota</taxon>
        <taxon>Caudoviricetes</taxon>
    </lineage>
</organism>
<proteinExistence type="predicted"/>
<sequence length="35" mass="3971">MSKSRPNGGVKRRKAQGFYRGLVNASDFTTISKRR</sequence>
<accession>A0A8S5MNC8</accession>
<protein>
    <submittedName>
        <fullName evidence="1">Uncharacterized protein</fullName>
    </submittedName>
</protein>
<name>A0A8S5MNC8_9CAUD</name>
<reference evidence="1" key="1">
    <citation type="journal article" date="2021" name="Proc. Natl. Acad. Sci. U.S.A.">
        <title>A Catalog of Tens of Thousands of Viruses from Human Metagenomes Reveals Hidden Associations with Chronic Diseases.</title>
        <authorList>
            <person name="Tisza M.J."/>
            <person name="Buck C.B."/>
        </authorList>
    </citation>
    <scope>NUCLEOTIDE SEQUENCE</scope>
    <source>
        <strain evidence="1">CtI7W9</strain>
    </source>
</reference>
<dbReference type="EMBL" id="BK014941">
    <property type="protein sequence ID" value="DAD83752.1"/>
    <property type="molecule type" value="Genomic_DNA"/>
</dbReference>